<keyword evidence="1" id="KW-0175">Coiled coil</keyword>
<dbReference type="AlphaFoldDB" id="A0A0R3TVY5"/>
<accession>A0A0R3TVY5</accession>
<protein>
    <submittedName>
        <fullName evidence="4">GRIP domain-containing protein</fullName>
    </submittedName>
</protein>
<proteinExistence type="predicted"/>
<feature type="coiled-coil region" evidence="1">
    <location>
        <begin position="194"/>
        <end position="267"/>
    </location>
</feature>
<dbReference type="OrthoDB" id="276029at2759"/>
<dbReference type="GO" id="GO:0030992">
    <property type="term" value="C:intraciliary transport particle B"/>
    <property type="evidence" value="ECO:0007669"/>
    <property type="project" value="InterPro"/>
</dbReference>
<dbReference type="PANTHER" id="PTHR15614:SF2">
    <property type="entry name" value="INTRAFLAGELLAR TRANSPORT PROTEIN 81 HOMOLOG"/>
    <property type="match status" value="1"/>
</dbReference>
<dbReference type="GO" id="GO:0036064">
    <property type="term" value="C:ciliary basal body"/>
    <property type="evidence" value="ECO:0007669"/>
    <property type="project" value="TreeGrafter"/>
</dbReference>
<evidence type="ECO:0000313" key="2">
    <source>
        <dbReference type="EMBL" id="VDO11924.1"/>
    </source>
</evidence>
<organism evidence="4">
    <name type="scientific">Rodentolepis nana</name>
    <name type="common">Dwarf tapeworm</name>
    <name type="synonym">Hymenolepis nana</name>
    <dbReference type="NCBI Taxonomy" id="102285"/>
    <lineage>
        <taxon>Eukaryota</taxon>
        <taxon>Metazoa</taxon>
        <taxon>Spiralia</taxon>
        <taxon>Lophotrochozoa</taxon>
        <taxon>Platyhelminthes</taxon>
        <taxon>Cestoda</taxon>
        <taxon>Eucestoda</taxon>
        <taxon>Cyclophyllidea</taxon>
        <taxon>Hymenolepididae</taxon>
        <taxon>Rodentolepis</taxon>
    </lineage>
</organism>
<dbReference type="EMBL" id="UZAE01013951">
    <property type="protein sequence ID" value="VDO11924.1"/>
    <property type="molecule type" value="Genomic_DNA"/>
</dbReference>
<dbReference type="PANTHER" id="PTHR15614">
    <property type="entry name" value="INTRAFLAGELLAR TRANSPORT PROTEIN 81 HOMOLOG"/>
    <property type="match status" value="1"/>
</dbReference>
<name>A0A0R3TVY5_RODNA</name>
<gene>
    <name evidence="2" type="ORF">HNAJ_LOCUS11993</name>
</gene>
<dbReference type="GO" id="GO:0060271">
    <property type="term" value="P:cilium assembly"/>
    <property type="evidence" value="ECO:0007669"/>
    <property type="project" value="InterPro"/>
</dbReference>
<reference evidence="2 3" key="2">
    <citation type="submission" date="2018-11" db="EMBL/GenBank/DDBJ databases">
        <authorList>
            <consortium name="Pathogen Informatics"/>
        </authorList>
    </citation>
    <scope>NUCLEOTIDE SEQUENCE [LARGE SCALE GENOMIC DNA]</scope>
</reference>
<sequence>LLRRLEEEVKVNQFLATEKQPKEIAETKIYLEDLTRVASHPALTSTYLNQLNQKFCETQEEISQLIGKHMIENDPFDDKAMIFRQQAKIVADRKALTASTLAETRAKHLAVSKQLKNTKEKPTNDCEEMNHSQNESVVTMNISQISTAGDESQKAKNSEAHSAVLLEEVSALVQRLHHKIDLSRDKLSPLIKELHSLQEKVQELNRFHAEKQAQCDSISTDQDVQTLCLEQEARDLREEVQREETNYQNLNAALDNLKVQETRLHEELRGYITSTNHSDSTNEDSVKSITIKRHSHRYV</sequence>
<dbReference type="InterPro" id="IPR029600">
    <property type="entry name" value="IFT81"/>
</dbReference>
<evidence type="ECO:0000313" key="4">
    <source>
        <dbReference type="WBParaSite" id="HNAJ_0001200401-mRNA-1"/>
    </source>
</evidence>
<reference evidence="4" key="1">
    <citation type="submission" date="2017-02" db="UniProtKB">
        <authorList>
            <consortium name="WormBaseParasite"/>
        </authorList>
    </citation>
    <scope>IDENTIFICATION</scope>
</reference>
<keyword evidence="3" id="KW-1185">Reference proteome</keyword>
<dbReference type="GO" id="GO:0015631">
    <property type="term" value="F:tubulin binding"/>
    <property type="evidence" value="ECO:0007669"/>
    <property type="project" value="InterPro"/>
</dbReference>
<dbReference type="STRING" id="102285.A0A0R3TVY5"/>
<dbReference type="Proteomes" id="UP000278807">
    <property type="component" value="Unassembled WGS sequence"/>
</dbReference>
<evidence type="ECO:0000256" key="1">
    <source>
        <dbReference type="SAM" id="Coils"/>
    </source>
</evidence>
<dbReference type="WBParaSite" id="HNAJ_0001200401-mRNA-1">
    <property type="protein sequence ID" value="HNAJ_0001200401-mRNA-1"/>
    <property type="gene ID" value="HNAJ_0001200401"/>
</dbReference>
<dbReference type="GO" id="GO:0042073">
    <property type="term" value="P:intraciliary transport"/>
    <property type="evidence" value="ECO:0007669"/>
    <property type="project" value="InterPro"/>
</dbReference>
<evidence type="ECO:0000313" key="3">
    <source>
        <dbReference type="Proteomes" id="UP000278807"/>
    </source>
</evidence>